<reference evidence="3 4" key="1">
    <citation type="submission" date="2017-05" db="EMBL/GenBank/DDBJ databases">
        <authorList>
            <person name="Varghese N."/>
            <person name="Submissions S."/>
        </authorList>
    </citation>
    <scope>NUCLEOTIDE SEQUENCE [LARGE SCALE GENOMIC DNA]</scope>
    <source>
        <strain evidence="3 4">DSM 15360</strain>
    </source>
</reference>
<dbReference type="Pfam" id="PF01841">
    <property type="entry name" value="Transglut_core"/>
    <property type="match status" value="1"/>
</dbReference>
<dbReference type="Gene3D" id="3.10.620.30">
    <property type="match status" value="1"/>
</dbReference>
<dbReference type="Proteomes" id="UP001157915">
    <property type="component" value="Unassembled WGS sequence"/>
</dbReference>
<evidence type="ECO:0000259" key="1">
    <source>
        <dbReference type="Pfam" id="PF01841"/>
    </source>
</evidence>
<organism evidence="3 4">
    <name type="scientific">Algoriphagus winogradskyi</name>
    <dbReference type="NCBI Taxonomy" id="237017"/>
    <lineage>
        <taxon>Bacteria</taxon>
        <taxon>Pseudomonadati</taxon>
        <taxon>Bacteroidota</taxon>
        <taxon>Cytophagia</taxon>
        <taxon>Cytophagales</taxon>
        <taxon>Cyclobacteriaceae</taxon>
        <taxon>Algoriphagus</taxon>
    </lineage>
</organism>
<accession>A0ABY1NKZ1</accession>
<protein>
    <submittedName>
        <fullName evidence="3">Transglutaminase-like superfamily protein</fullName>
    </submittedName>
</protein>
<dbReference type="InterPro" id="IPR038765">
    <property type="entry name" value="Papain-like_cys_pep_sf"/>
</dbReference>
<dbReference type="EMBL" id="FXUA01000002">
    <property type="protein sequence ID" value="SMP11963.1"/>
    <property type="molecule type" value="Genomic_DNA"/>
</dbReference>
<comment type="caution">
    <text evidence="3">The sequence shown here is derived from an EMBL/GenBank/DDBJ whole genome shotgun (WGS) entry which is preliminary data.</text>
</comment>
<dbReference type="InterPro" id="IPR024618">
    <property type="entry name" value="DUF3857"/>
</dbReference>
<feature type="domain" description="Transglutaminase-like" evidence="1">
    <location>
        <begin position="285"/>
        <end position="387"/>
    </location>
</feature>
<sequence>MGLVLMVIKSILHKFNYDFRMLILVAAYLFLGLQAPVDTIPTKEDPTIYSLLTEDQRIEISESYEVTYKIERKFTIFSPDGLGHAFTSVFYNKLNDIENVEIEITDPLSGKTIEKAKTKDMTDAAIYSTSSIFDDNRHKYFEVKSSKFPIQVTINIETKSSTNFHLRDWIPVHRYNQKVLKSTLTVVYPEQIGLRYKAVNLLGERSEKAIDNKIEITWVEKDLPVQTPDLKKEDDHKLLLAPIGFGMGDYVGKMEDWSGLAAWQFKLNEERKALPEDFQAKLLSMVSTASSEYEKIQILYDYLQKNYRYVSIQLGIGGWQTMLASDVVKYAYGDCKGLTNLMQAMLKAVGISSNYTLVQAGKDADDIEIDLPSNQFNHVILQVPMKEGQSPVWLECTSNSLPAGFLGDFTKNRHVLVIDGEGGYLTKTPSYNSLDWNTIHSKNEVKIDNNGDASIGTRLKVDGNFAEDMLMVKQHLDTREQRDYFNRNSPVAGLIIQQYELSVDHKDSLLLAEVSYNGFIQKFVQNTAKRMILKPFLGKVTDEMLVNNSLSQIDEYVIELPEVMEAENLPGNLSIEEEGIAVTLSASLDGKYLHVKREMKLSIGEEMTDESKSELIKRINTLGASNFYFIKNTAASRNE</sequence>
<evidence type="ECO:0000313" key="4">
    <source>
        <dbReference type="Proteomes" id="UP001157915"/>
    </source>
</evidence>
<proteinExistence type="predicted"/>
<evidence type="ECO:0000259" key="2">
    <source>
        <dbReference type="Pfam" id="PF12969"/>
    </source>
</evidence>
<name>A0ABY1NKZ1_9BACT</name>
<gene>
    <name evidence="3" type="ORF">SAMN06265367_10266</name>
</gene>
<dbReference type="SUPFAM" id="SSF54001">
    <property type="entry name" value="Cysteine proteinases"/>
    <property type="match status" value="1"/>
</dbReference>
<evidence type="ECO:0000313" key="3">
    <source>
        <dbReference type="EMBL" id="SMP11963.1"/>
    </source>
</evidence>
<dbReference type="Pfam" id="PF12969">
    <property type="entry name" value="DUF3857"/>
    <property type="match status" value="1"/>
</dbReference>
<keyword evidence="4" id="KW-1185">Reference proteome</keyword>
<dbReference type="Gene3D" id="2.60.40.3140">
    <property type="match status" value="1"/>
</dbReference>
<dbReference type="InterPro" id="IPR002931">
    <property type="entry name" value="Transglutaminase-like"/>
</dbReference>
<feature type="domain" description="DUF3857" evidence="2">
    <location>
        <begin position="64"/>
        <end position="224"/>
    </location>
</feature>